<dbReference type="PANTHER" id="PTHR48041:SF139">
    <property type="entry name" value="PROTEIN SCARLET"/>
    <property type="match status" value="1"/>
</dbReference>
<dbReference type="Gene3D" id="3.40.50.300">
    <property type="entry name" value="P-loop containing nucleotide triphosphate hydrolases"/>
    <property type="match status" value="1"/>
</dbReference>
<dbReference type="SMART" id="SM00382">
    <property type="entry name" value="AAA"/>
    <property type="match status" value="1"/>
</dbReference>
<dbReference type="PROSITE" id="PS00211">
    <property type="entry name" value="ABC_TRANSPORTER_1"/>
    <property type="match status" value="1"/>
</dbReference>
<keyword evidence="8 10" id="KW-0472">Membrane</keyword>
<dbReference type="Pfam" id="PF01061">
    <property type="entry name" value="ABC2_membrane"/>
    <property type="match status" value="1"/>
</dbReference>
<evidence type="ECO:0000259" key="11">
    <source>
        <dbReference type="PROSITE" id="PS50893"/>
    </source>
</evidence>
<dbReference type="Proteomes" id="UP000681722">
    <property type="component" value="Unassembled WGS sequence"/>
</dbReference>
<gene>
    <name evidence="12" type="ORF">GPM918_LOCUS25340</name>
    <name evidence="13" type="ORF">SRO942_LOCUS25346</name>
</gene>
<dbReference type="EMBL" id="CAJOBC010009804">
    <property type="protein sequence ID" value="CAF3996958.1"/>
    <property type="molecule type" value="Genomic_DNA"/>
</dbReference>
<evidence type="ECO:0000256" key="1">
    <source>
        <dbReference type="ARBA" id="ARBA00004141"/>
    </source>
</evidence>
<evidence type="ECO:0000256" key="7">
    <source>
        <dbReference type="ARBA" id="ARBA00022989"/>
    </source>
</evidence>
<dbReference type="InterPro" id="IPR003593">
    <property type="entry name" value="AAA+_ATPase"/>
</dbReference>
<dbReference type="EMBL" id="CAJNOQ010009799">
    <property type="protein sequence ID" value="CAF1234403.1"/>
    <property type="molecule type" value="Genomic_DNA"/>
</dbReference>
<keyword evidence="14" id="KW-1185">Reference proteome</keyword>
<comment type="similarity">
    <text evidence="2">Belongs to the ABC transporter superfamily. ABCG family. Eye pigment precursor importer (TC 3.A.1.204) subfamily.</text>
</comment>
<dbReference type="InterPro" id="IPR017871">
    <property type="entry name" value="ABC_transporter-like_CS"/>
</dbReference>
<feature type="transmembrane region" description="Helical" evidence="10">
    <location>
        <begin position="508"/>
        <end position="533"/>
    </location>
</feature>
<dbReference type="GO" id="GO:0140359">
    <property type="term" value="F:ABC-type transporter activity"/>
    <property type="evidence" value="ECO:0007669"/>
    <property type="project" value="InterPro"/>
</dbReference>
<dbReference type="PANTHER" id="PTHR48041">
    <property type="entry name" value="ABC TRANSPORTER G FAMILY MEMBER 28"/>
    <property type="match status" value="1"/>
</dbReference>
<comment type="caution">
    <text evidence="12">The sequence shown here is derived from an EMBL/GenBank/DDBJ whole genome shotgun (WGS) entry which is preliminary data.</text>
</comment>
<dbReference type="Pfam" id="PF00005">
    <property type="entry name" value="ABC_tran"/>
    <property type="match status" value="1"/>
</dbReference>
<dbReference type="Proteomes" id="UP000663829">
    <property type="component" value="Unassembled WGS sequence"/>
</dbReference>
<feature type="transmembrane region" description="Helical" evidence="10">
    <location>
        <begin position="400"/>
        <end position="418"/>
    </location>
</feature>
<dbReference type="CDD" id="cd03213">
    <property type="entry name" value="ABCG_EPDR"/>
    <property type="match status" value="1"/>
</dbReference>
<feature type="domain" description="ABC transporter" evidence="11">
    <location>
        <begin position="45"/>
        <end position="286"/>
    </location>
</feature>
<feature type="transmembrane region" description="Helical" evidence="10">
    <location>
        <begin position="430"/>
        <end position="451"/>
    </location>
</feature>
<comment type="subcellular location">
    <subcellularLocation>
        <location evidence="1">Membrane</location>
        <topology evidence="1">Multi-pass membrane protein</topology>
    </subcellularLocation>
</comment>
<evidence type="ECO:0000256" key="5">
    <source>
        <dbReference type="ARBA" id="ARBA00022741"/>
    </source>
</evidence>
<feature type="transmembrane region" description="Helical" evidence="10">
    <location>
        <begin position="539"/>
        <end position="558"/>
    </location>
</feature>
<evidence type="ECO:0000256" key="8">
    <source>
        <dbReference type="ARBA" id="ARBA00023136"/>
    </source>
</evidence>
<feature type="transmembrane region" description="Helical" evidence="10">
    <location>
        <begin position="471"/>
        <end position="496"/>
    </location>
</feature>
<keyword evidence="7 10" id="KW-1133">Transmembrane helix</keyword>
<dbReference type="AlphaFoldDB" id="A0A814YV55"/>
<dbReference type="OrthoDB" id="66620at2759"/>
<feature type="compositionally biased region" description="Basic and acidic residues" evidence="9">
    <location>
        <begin position="1"/>
        <end position="14"/>
    </location>
</feature>
<dbReference type="Pfam" id="PF19055">
    <property type="entry name" value="ABC2_membrane_7"/>
    <property type="match status" value="1"/>
</dbReference>
<feature type="compositionally biased region" description="Polar residues" evidence="9">
    <location>
        <begin position="16"/>
        <end position="27"/>
    </location>
</feature>
<keyword evidence="5" id="KW-0547">Nucleotide-binding</keyword>
<dbReference type="InterPro" id="IPR003439">
    <property type="entry name" value="ABC_transporter-like_ATP-bd"/>
</dbReference>
<evidence type="ECO:0000256" key="9">
    <source>
        <dbReference type="SAM" id="MobiDB-lite"/>
    </source>
</evidence>
<name>A0A814YV55_9BILA</name>
<evidence type="ECO:0000256" key="6">
    <source>
        <dbReference type="ARBA" id="ARBA00022840"/>
    </source>
</evidence>
<keyword evidence="6" id="KW-0067">ATP-binding</keyword>
<reference evidence="12" key="1">
    <citation type="submission" date="2021-02" db="EMBL/GenBank/DDBJ databases">
        <authorList>
            <person name="Nowell W R."/>
        </authorList>
    </citation>
    <scope>NUCLEOTIDE SEQUENCE</scope>
</reference>
<evidence type="ECO:0000256" key="4">
    <source>
        <dbReference type="ARBA" id="ARBA00022692"/>
    </source>
</evidence>
<dbReference type="GO" id="GO:0005524">
    <property type="term" value="F:ATP binding"/>
    <property type="evidence" value="ECO:0007669"/>
    <property type="project" value="UniProtKB-KW"/>
</dbReference>
<accession>A0A814YV55</accession>
<evidence type="ECO:0000256" key="10">
    <source>
        <dbReference type="SAM" id="Phobius"/>
    </source>
</evidence>
<evidence type="ECO:0000313" key="13">
    <source>
        <dbReference type="EMBL" id="CAF3996958.1"/>
    </source>
</evidence>
<feature type="transmembrane region" description="Helical" evidence="10">
    <location>
        <begin position="620"/>
        <end position="644"/>
    </location>
</feature>
<dbReference type="InterPro" id="IPR043926">
    <property type="entry name" value="ABCG_dom"/>
</dbReference>
<dbReference type="InterPro" id="IPR050352">
    <property type="entry name" value="ABCG_transporters"/>
</dbReference>
<evidence type="ECO:0000256" key="3">
    <source>
        <dbReference type="ARBA" id="ARBA00022448"/>
    </source>
</evidence>
<evidence type="ECO:0000313" key="14">
    <source>
        <dbReference type="Proteomes" id="UP000663829"/>
    </source>
</evidence>
<keyword evidence="4 10" id="KW-0812">Transmembrane</keyword>
<feature type="region of interest" description="Disordered" evidence="9">
    <location>
        <begin position="1"/>
        <end position="27"/>
    </location>
</feature>
<sequence length="649" mass="73121">MDHKENVRLLKPDNRIQGNYGTTSQSKNDQSVTLTWSHISAQIQVTSGNICKRKTSTKQLLTDVCGIAAPGDMLAIMGSSGAGKTTLLNVLSGRKQRNMTVAGDIRFNGVSISSSLASQYAYVEQEELFIGTLTVKEHLIFQAMLKMDSSIQDAERQKRVQQVLNDLNLNKCQNTLIGVTGKIKGISGGERKRLMFAAEALTDPPLLFCDEPTSGLDSFLAKSIIDIMKQFSLQGKTIVTVIHQPSSEIFSSFDTLCLLAEGHLAYFGTRDNAIPFFSAMGRNLPPNYNPCDFYIEQLSNKLSLISSMSGAANDVEQSVIKIDPSIMQIIQAYKESNLNKLVHTSIEHIDQNSVSTSLSRINGSSASHKKYRAGFFRQTKWLLWRSFLSSFRNPMRTRAAVFQTVFTAIIMGVIYLRLKLNQEGIQNINSILFLLITSSSFNNMFAVINTFPPELNLFYREHKSGMYRVIVYYFTKFLTDVPYFIIMPFLFTTILYWMSGIKDDWRDYLLLCGVIIIVANVAASFGTLLSSLAPNTDTAIALSAPLLVPLMIFSGFYLNNASVPIYFKWLTYISWFNYANELNLIIQWRNVKNITCNTLGPCYHSGEDILAFYKVKEDKFYFDLSMLFALFVAFRLIAFIILWIKAKRA</sequence>
<dbReference type="InterPro" id="IPR013525">
    <property type="entry name" value="ABC2_TM"/>
</dbReference>
<evidence type="ECO:0000313" key="12">
    <source>
        <dbReference type="EMBL" id="CAF1234403.1"/>
    </source>
</evidence>
<dbReference type="PROSITE" id="PS50893">
    <property type="entry name" value="ABC_TRANSPORTER_2"/>
    <property type="match status" value="1"/>
</dbReference>
<keyword evidence="3" id="KW-0813">Transport</keyword>
<dbReference type="GO" id="GO:0005886">
    <property type="term" value="C:plasma membrane"/>
    <property type="evidence" value="ECO:0007669"/>
    <property type="project" value="TreeGrafter"/>
</dbReference>
<protein>
    <recommendedName>
        <fullName evidence="11">ABC transporter domain-containing protein</fullName>
    </recommendedName>
</protein>
<dbReference type="GO" id="GO:0016887">
    <property type="term" value="F:ATP hydrolysis activity"/>
    <property type="evidence" value="ECO:0007669"/>
    <property type="project" value="InterPro"/>
</dbReference>
<organism evidence="12 14">
    <name type="scientific">Didymodactylos carnosus</name>
    <dbReference type="NCBI Taxonomy" id="1234261"/>
    <lineage>
        <taxon>Eukaryota</taxon>
        <taxon>Metazoa</taxon>
        <taxon>Spiralia</taxon>
        <taxon>Gnathifera</taxon>
        <taxon>Rotifera</taxon>
        <taxon>Eurotatoria</taxon>
        <taxon>Bdelloidea</taxon>
        <taxon>Philodinida</taxon>
        <taxon>Philodinidae</taxon>
        <taxon>Didymodactylos</taxon>
    </lineage>
</organism>
<proteinExistence type="inferred from homology"/>
<dbReference type="InterPro" id="IPR027417">
    <property type="entry name" value="P-loop_NTPase"/>
</dbReference>
<evidence type="ECO:0000256" key="2">
    <source>
        <dbReference type="ARBA" id="ARBA00005814"/>
    </source>
</evidence>
<dbReference type="SUPFAM" id="SSF52540">
    <property type="entry name" value="P-loop containing nucleoside triphosphate hydrolases"/>
    <property type="match status" value="1"/>
</dbReference>